<evidence type="ECO:0000313" key="1">
    <source>
        <dbReference type="EMBL" id="MBW33035.1"/>
    </source>
</evidence>
<name>A0A2M3ZX16_9DIPT</name>
<sequence length="73" mass="8621">MSRTRYRPSILTFLTPTLSRARPVVELGPFRSIWKGRNGYPPLTYILGVCRCALRAYVCRRMCNVYVYIDIYR</sequence>
<dbReference type="AlphaFoldDB" id="A0A2M3ZX16"/>
<organism evidence="1">
    <name type="scientific">Anopheles braziliensis</name>
    <dbReference type="NCBI Taxonomy" id="58242"/>
    <lineage>
        <taxon>Eukaryota</taxon>
        <taxon>Metazoa</taxon>
        <taxon>Ecdysozoa</taxon>
        <taxon>Arthropoda</taxon>
        <taxon>Hexapoda</taxon>
        <taxon>Insecta</taxon>
        <taxon>Pterygota</taxon>
        <taxon>Neoptera</taxon>
        <taxon>Endopterygota</taxon>
        <taxon>Diptera</taxon>
        <taxon>Nematocera</taxon>
        <taxon>Culicoidea</taxon>
        <taxon>Culicidae</taxon>
        <taxon>Anophelinae</taxon>
        <taxon>Anopheles</taxon>
    </lineage>
</organism>
<accession>A0A2M3ZX16</accession>
<protein>
    <submittedName>
        <fullName evidence="1">Putative secreted peptide</fullName>
    </submittedName>
</protein>
<reference evidence="1" key="1">
    <citation type="submission" date="2018-01" db="EMBL/GenBank/DDBJ databases">
        <title>An insight into the sialome of Amazonian anophelines.</title>
        <authorList>
            <person name="Ribeiro J.M."/>
            <person name="Scarpassa V."/>
            <person name="Calvo E."/>
        </authorList>
    </citation>
    <scope>NUCLEOTIDE SEQUENCE</scope>
    <source>
        <tissue evidence="1">Salivary glands</tissue>
    </source>
</reference>
<proteinExistence type="predicted"/>
<dbReference type="EMBL" id="GGFM01012284">
    <property type="protein sequence ID" value="MBW33035.1"/>
    <property type="molecule type" value="Transcribed_RNA"/>
</dbReference>